<feature type="region of interest" description="Disordered" evidence="1">
    <location>
        <begin position="1"/>
        <end position="24"/>
    </location>
</feature>
<reference evidence="2" key="1">
    <citation type="submission" date="2022-12" db="EMBL/GenBank/DDBJ databases">
        <authorList>
            <person name="Petersen C."/>
        </authorList>
    </citation>
    <scope>NUCLEOTIDE SEQUENCE</scope>
    <source>
        <strain evidence="2">IBT 30728</strain>
    </source>
</reference>
<dbReference type="Proteomes" id="UP001148312">
    <property type="component" value="Unassembled WGS sequence"/>
</dbReference>
<dbReference type="AlphaFoldDB" id="A0A9W9XMI2"/>
<evidence type="ECO:0000313" key="2">
    <source>
        <dbReference type="EMBL" id="KAJ5495687.1"/>
    </source>
</evidence>
<reference evidence="2" key="2">
    <citation type="journal article" date="2023" name="IMA Fungus">
        <title>Comparative genomic study of the Penicillium genus elucidates a diverse pangenome and 15 lateral gene transfer events.</title>
        <authorList>
            <person name="Petersen C."/>
            <person name="Sorensen T."/>
            <person name="Nielsen M.R."/>
            <person name="Sondergaard T.E."/>
            <person name="Sorensen J.L."/>
            <person name="Fitzpatrick D.A."/>
            <person name="Frisvad J.C."/>
            <person name="Nielsen K.L."/>
        </authorList>
    </citation>
    <scope>NUCLEOTIDE SEQUENCE</scope>
    <source>
        <strain evidence="2">IBT 30728</strain>
    </source>
</reference>
<dbReference type="GeneID" id="81620656"/>
<dbReference type="RefSeq" id="XP_056794700.1">
    <property type="nucleotide sequence ID" value="XM_056930407.1"/>
</dbReference>
<name>A0A9W9XMI2_9EURO</name>
<comment type="caution">
    <text evidence="2">The sequence shown here is derived from an EMBL/GenBank/DDBJ whole genome shotgun (WGS) entry which is preliminary data.</text>
</comment>
<accession>A0A9W9XMI2</accession>
<organism evidence="2 3">
    <name type="scientific">Penicillium diatomitis</name>
    <dbReference type="NCBI Taxonomy" id="2819901"/>
    <lineage>
        <taxon>Eukaryota</taxon>
        <taxon>Fungi</taxon>
        <taxon>Dikarya</taxon>
        <taxon>Ascomycota</taxon>
        <taxon>Pezizomycotina</taxon>
        <taxon>Eurotiomycetes</taxon>
        <taxon>Eurotiomycetidae</taxon>
        <taxon>Eurotiales</taxon>
        <taxon>Aspergillaceae</taxon>
        <taxon>Penicillium</taxon>
    </lineage>
</organism>
<evidence type="ECO:0000313" key="3">
    <source>
        <dbReference type="Proteomes" id="UP001148312"/>
    </source>
</evidence>
<protein>
    <submittedName>
        <fullName evidence="2">Uncharacterized protein</fullName>
    </submittedName>
</protein>
<evidence type="ECO:0000256" key="1">
    <source>
        <dbReference type="SAM" id="MobiDB-lite"/>
    </source>
</evidence>
<gene>
    <name evidence="2" type="ORF">N7539_000803</name>
</gene>
<keyword evidence="3" id="KW-1185">Reference proteome</keyword>
<sequence length="103" mass="11334">MQQVTKNLSDTGSPSSAGESEVSELNRTNGLDVLGYAVVVTKREAALCDTSQENLAEMAVYGNIVVKRVESKWLSILASLYWRAVRQEAMCDILQALERRNVG</sequence>
<dbReference type="EMBL" id="JAPWDQ010000001">
    <property type="protein sequence ID" value="KAJ5495687.1"/>
    <property type="molecule type" value="Genomic_DNA"/>
</dbReference>
<proteinExistence type="predicted"/>